<dbReference type="EMBL" id="JASSZA010000005">
    <property type="protein sequence ID" value="KAK2111153.1"/>
    <property type="molecule type" value="Genomic_DNA"/>
</dbReference>
<evidence type="ECO:0000256" key="1">
    <source>
        <dbReference type="SAM" id="SignalP"/>
    </source>
</evidence>
<evidence type="ECO:0000313" key="2">
    <source>
        <dbReference type="EMBL" id="KAK2111153.1"/>
    </source>
</evidence>
<protein>
    <submittedName>
        <fullName evidence="2">Uncharacterized protein</fullName>
    </submittedName>
</protein>
<dbReference type="Proteomes" id="UP001266305">
    <property type="component" value="Unassembled WGS sequence"/>
</dbReference>
<feature type="signal peptide" evidence="1">
    <location>
        <begin position="1"/>
        <end position="23"/>
    </location>
</feature>
<feature type="chain" id="PRO_5047167662" evidence="1">
    <location>
        <begin position="24"/>
        <end position="95"/>
    </location>
</feature>
<gene>
    <name evidence="2" type="ORF">P7K49_010899</name>
</gene>
<evidence type="ECO:0000313" key="3">
    <source>
        <dbReference type="Proteomes" id="UP001266305"/>
    </source>
</evidence>
<reference evidence="2 3" key="1">
    <citation type="submission" date="2023-05" db="EMBL/GenBank/DDBJ databases">
        <title>B98-5 Cell Line De Novo Hybrid Assembly: An Optical Mapping Approach.</title>
        <authorList>
            <person name="Kananen K."/>
            <person name="Auerbach J.A."/>
            <person name="Kautto E."/>
            <person name="Blachly J.S."/>
        </authorList>
    </citation>
    <scope>NUCLEOTIDE SEQUENCE [LARGE SCALE GENOMIC DNA]</scope>
    <source>
        <strain evidence="2">B95-8</strain>
        <tissue evidence="2">Cell line</tissue>
    </source>
</reference>
<keyword evidence="1" id="KW-0732">Signal</keyword>
<proteinExistence type="predicted"/>
<name>A0ABQ9VP39_SAGOE</name>
<keyword evidence="3" id="KW-1185">Reference proteome</keyword>
<comment type="caution">
    <text evidence="2">The sequence shown here is derived from an EMBL/GenBank/DDBJ whole genome shotgun (WGS) entry which is preliminary data.</text>
</comment>
<organism evidence="2 3">
    <name type="scientific">Saguinus oedipus</name>
    <name type="common">Cotton-top tamarin</name>
    <name type="synonym">Oedipomidas oedipus</name>
    <dbReference type="NCBI Taxonomy" id="9490"/>
    <lineage>
        <taxon>Eukaryota</taxon>
        <taxon>Metazoa</taxon>
        <taxon>Chordata</taxon>
        <taxon>Craniata</taxon>
        <taxon>Vertebrata</taxon>
        <taxon>Euteleostomi</taxon>
        <taxon>Mammalia</taxon>
        <taxon>Eutheria</taxon>
        <taxon>Euarchontoglires</taxon>
        <taxon>Primates</taxon>
        <taxon>Haplorrhini</taxon>
        <taxon>Platyrrhini</taxon>
        <taxon>Cebidae</taxon>
        <taxon>Callitrichinae</taxon>
        <taxon>Saguinus</taxon>
    </lineage>
</organism>
<sequence length="95" mass="10438">MDWWGHCLPSYQAALLLWTQTFGVGRTSTVMLQPGGFQLPPPVAGVMTLRVLPAPPGLSHDSLTDISHISSLEDPRIFQGELEQEDRSPGVQAWL</sequence>
<accession>A0ABQ9VP39</accession>